<dbReference type="AlphaFoldDB" id="A0A2R6XLW7"/>
<sequence length="67" mass="7782">MASTPRLQCPADGTLFLLLFFLSKLFRRRVVTYGTQHVLKSLVDKVFIWTRYAIRARQPATDKVALR</sequence>
<accession>A0A2R6XLW7</accession>
<reference evidence="2" key="1">
    <citation type="journal article" date="2017" name="Cell">
        <title>Insights into land plant evolution garnered from the Marchantia polymorpha genome.</title>
        <authorList>
            <person name="Bowman J.L."/>
            <person name="Kohchi T."/>
            <person name="Yamato K.T."/>
            <person name="Jenkins J."/>
            <person name="Shu S."/>
            <person name="Ishizaki K."/>
            <person name="Yamaoka S."/>
            <person name="Nishihama R."/>
            <person name="Nakamura Y."/>
            <person name="Berger F."/>
            <person name="Adam C."/>
            <person name="Aki S.S."/>
            <person name="Althoff F."/>
            <person name="Araki T."/>
            <person name="Arteaga-Vazquez M.A."/>
            <person name="Balasubrmanian S."/>
            <person name="Barry K."/>
            <person name="Bauer D."/>
            <person name="Boehm C.R."/>
            <person name="Briginshaw L."/>
            <person name="Caballero-Perez J."/>
            <person name="Catarino B."/>
            <person name="Chen F."/>
            <person name="Chiyoda S."/>
            <person name="Chovatia M."/>
            <person name="Davies K.M."/>
            <person name="Delmans M."/>
            <person name="Demura T."/>
            <person name="Dierschke T."/>
            <person name="Dolan L."/>
            <person name="Dorantes-Acosta A.E."/>
            <person name="Eklund D.M."/>
            <person name="Florent S.N."/>
            <person name="Flores-Sandoval E."/>
            <person name="Fujiyama A."/>
            <person name="Fukuzawa H."/>
            <person name="Galik B."/>
            <person name="Grimanelli D."/>
            <person name="Grimwood J."/>
            <person name="Grossniklaus U."/>
            <person name="Hamada T."/>
            <person name="Haseloff J."/>
            <person name="Hetherington A.J."/>
            <person name="Higo A."/>
            <person name="Hirakawa Y."/>
            <person name="Hundley H.N."/>
            <person name="Ikeda Y."/>
            <person name="Inoue K."/>
            <person name="Inoue S.I."/>
            <person name="Ishida S."/>
            <person name="Jia Q."/>
            <person name="Kakita M."/>
            <person name="Kanazawa T."/>
            <person name="Kawai Y."/>
            <person name="Kawashima T."/>
            <person name="Kennedy M."/>
            <person name="Kinose K."/>
            <person name="Kinoshita T."/>
            <person name="Kohara Y."/>
            <person name="Koide E."/>
            <person name="Komatsu K."/>
            <person name="Kopischke S."/>
            <person name="Kubo M."/>
            <person name="Kyozuka J."/>
            <person name="Lagercrantz U."/>
            <person name="Lin S.S."/>
            <person name="Lindquist E."/>
            <person name="Lipzen A.M."/>
            <person name="Lu C.W."/>
            <person name="De Luna E."/>
            <person name="Martienssen R.A."/>
            <person name="Minamino N."/>
            <person name="Mizutani M."/>
            <person name="Mizutani M."/>
            <person name="Mochizuki N."/>
            <person name="Monte I."/>
            <person name="Mosher R."/>
            <person name="Nagasaki H."/>
            <person name="Nakagami H."/>
            <person name="Naramoto S."/>
            <person name="Nishitani K."/>
            <person name="Ohtani M."/>
            <person name="Okamoto T."/>
            <person name="Okumura M."/>
            <person name="Phillips J."/>
            <person name="Pollak B."/>
            <person name="Reinders A."/>
            <person name="Rovekamp M."/>
            <person name="Sano R."/>
            <person name="Sawa S."/>
            <person name="Schmid M.W."/>
            <person name="Shirakawa M."/>
            <person name="Solano R."/>
            <person name="Spunde A."/>
            <person name="Suetsugu N."/>
            <person name="Sugano S."/>
            <person name="Sugiyama A."/>
            <person name="Sun R."/>
            <person name="Suzuki Y."/>
            <person name="Takenaka M."/>
            <person name="Takezawa D."/>
            <person name="Tomogane H."/>
            <person name="Tsuzuki M."/>
            <person name="Ueda T."/>
            <person name="Umeda M."/>
            <person name="Ward J.M."/>
            <person name="Watanabe Y."/>
            <person name="Yazaki K."/>
            <person name="Yokoyama R."/>
            <person name="Yoshitake Y."/>
            <person name="Yotsui I."/>
            <person name="Zachgo S."/>
            <person name="Schmutz J."/>
        </authorList>
    </citation>
    <scope>NUCLEOTIDE SEQUENCE [LARGE SCALE GENOMIC DNA]</scope>
    <source>
        <strain evidence="2">Tak-1</strain>
    </source>
</reference>
<gene>
    <name evidence="1" type="ORF">MARPO_0009s0191</name>
</gene>
<evidence type="ECO:0000313" key="2">
    <source>
        <dbReference type="Proteomes" id="UP000244005"/>
    </source>
</evidence>
<proteinExistence type="predicted"/>
<dbReference type="Gramene" id="Mp7g15070.1">
    <property type="protein sequence ID" value="Mp7g15070.1.cds1"/>
    <property type="gene ID" value="Mp7g15070"/>
</dbReference>
<keyword evidence="2" id="KW-1185">Reference proteome</keyword>
<dbReference type="EMBL" id="KZ772681">
    <property type="protein sequence ID" value="PTQ47110.1"/>
    <property type="molecule type" value="Genomic_DNA"/>
</dbReference>
<protein>
    <submittedName>
        <fullName evidence="1">Uncharacterized protein</fullName>
    </submittedName>
</protein>
<organism evidence="1 2">
    <name type="scientific">Marchantia polymorpha</name>
    <name type="common">Common liverwort</name>
    <name type="synonym">Marchantia aquatica</name>
    <dbReference type="NCBI Taxonomy" id="3197"/>
    <lineage>
        <taxon>Eukaryota</taxon>
        <taxon>Viridiplantae</taxon>
        <taxon>Streptophyta</taxon>
        <taxon>Embryophyta</taxon>
        <taxon>Marchantiophyta</taxon>
        <taxon>Marchantiopsida</taxon>
        <taxon>Marchantiidae</taxon>
        <taxon>Marchantiales</taxon>
        <taxon>Marchantiaceae</taxon>
        <taxon>Marchantia</taxon>
    </lineage>
</organism>
<evidence type="ECO:0000313" key="1">
    <source>
        <dbReference type="EMBL" id="PTQ47110.1"/>
    </source>
</evidence>
<dbReference type="Proteomes" id="UP000244005">
    <property type="component" value="Unassembled WGS sequence"/>
</dbReference>
<name>A0A2R6XLW7_MARPO</name>